<gene>
    <name evidence="1" type="ORF">KHA99_21380</name>
</gene>
<reference evidence="1" key="1">
    <citation type="submission" date="2021-05" db="EMBL/GenBank/DDBJ databases">
        <title>Novel Bacillus species.</title>
        <authorList>
            <person name="Liu G."/>
        </authorList>
    </citation>
    <scope>NUCLEOTIDE SEQUENCE</scope>
    <source>
        <strain evidence="1">FJAT-49825</strain>
    </source>
</reference>
<comment type="caution">
    <text evidence="1">The sequence shown here is derived from an EMBL/GenBank/DDBJ whole genome shotgun (WGS) entry which is preliminary data.</text>
</comment>
<evidence type="ECO:0000313" key="2">
    <source>
        <dbReference type="Proteomes" id="UP000679749"/>
    </source>
</evidence>
<proteinExistence type="predicted"/>
<sequence>MINYNGRTFVSIENTANGEVSSKTYFKYNQEGNIISATYSGGEIVKGFLIGIVNEDGSLEFRYNHINTKNEIRGGECVSTPEILTDGRIKLYEKWKWIDAESTEGNSIIEEVVI</sequence>
<accession>A0A942U8R6</accession>
<dbReference type="EMBL" id="JAGYPF010000004">
    <property type="protein sequence ID" value="MBS4215002.1"/>
    <property type="molecule type" value="Genomic_DNA"/>
</dbReference>
<protein>
    <submittedName>
        <fullName evidence="1">N-acetylglutamate synthase</fullName>
    </submittedName>
</protein>
<name>A0A942U8R6_9BACI</name>
<organism evidence="1 2">
    <name type="scientific">Neobacillus rhizophilus</name>
    <dbReference type="NCBI Taxonomy" id="2833579"/>
    <lineage>
        <taxon>Bacteria</taxon>
        <taxon>Bacillati</taxon>
        <taxon>Bacillota</taxon>
        <taxon>Bacilli</taxon>
        <taxon>Bacillales</taxon>
        <taxon>Bacillaceae</taxon>
        <taxon>Neobacillus</taxon>
    </lineage>
</organism>
<dbReference type="Proteomes" id="UP000679749">
    <property type="component" value="Unassembled WGS sequence"/>
</dbReference>
<dbReference type="AlphaFoldDB" id="A0A942U8R6"/>
<keyword evidence="2" id="KW-1185">Reference proteome</keyword>
<evidence type="ECO:0000313" key="1">
    <source>
        <dbReference type="EMBL" id="MBS4215002.1"/>
    </source>
</evidence>
<dbReference type="RefSeq" id="WP_213119498.1">
    <property type="nucleotide sequence ID" value="NZ_JAGYPF010000004.1"/>
</dbReference>
<dbReference type="Pfam" id="PF26421">
    <property type="entry name" value="Avidin_like"/>
    <property type="match status" value="1"/>
</dbReference>
<dbReference type="InterPro" id="IPR058595">
    <property type="entry name" value="Avidin-like"/>
</dbReference>